<evidence type="ECO:0000256" key="1">
    <source>
        <dbReference type="SAM" id="MobiDB-lite"/>
    </source>
</evidence>
<protein>
    <submittedName>
        <fullName evidence="2">Uncharacterized protein</fullName>
    </submittedName>
</protein>
<dbReference type="EMBL" id="CADCVI010000119">
    <property type="protein sequence ID" value="CAA9469679.1"/>
    <property type="molecule type" value="Genomic_DNA"/>
</dbReference>
<name>A0A6J4RK04_9ACTN</name>
<proteinExistence type="predicted"/>
<dbReference type="AlphaFoldDB" id="A0A6J4RK04"/>
<feature type="non-terminal residue" evidence="2">
    <location>
        <position position="1"/>
    </location>
</feature>
<feature type="compositionally biased region" description="Low complexity" evidence="1">
    <location>
        <begin position="1"/>
        <end position="12"/>
    </location>
</feature>
<feature type="compositionally biased region" description="Basic and acidic residues" evidence="1">
    <location>
        <begin position="49"/>
        <end position="59"/>
    </location>
</feature>
<feature type="compositionally biased region" description="Basic and acidic residues" evidence="1">
    <location>
        <begin position="72"/>
        <end position="93"/>
    </location>
</feature>
<sequence length="126" mass="13906">LLHQQGRPPAGQRGRRRGPLHPRDRPRARPGSPRPPYSADPRRQRRGGRGVEGRDREAPDLPPGERPNGDPPSRRNEGVRPRVGDEQARKGDTRAPLPGGRRAHGEGPGARGRPHQRRRDAIQGGL</sequence>
<organism evidence="2">
    <name type="scientific">uncultured Rubrobacteraceae bacterium</name>
    <dbReference type="NCBI Taxonomy" id="349277"/>
    <lineage>
        <taxon>Bacteria</taxon>
        <taxon>Bacillati</taxon>
        <taxon>Actinomycetota</taxon>
        <taxon>Rubrobacteria</taxon>
        <taxon>Rubrobacterales</taxon>
        <taxon>Rubrobacteraceae</taxon>
        <taxon>environmental samples</taxon>
    </lineage>
</organism>
<feature type="non-terminal residue" evidence="2">
    <location>
        <position position="126"/>
    </location>
</feature>
<accession>A0A6J4RK04</accession>
<gene>
    <name evidence="2" type="ORF">AVDCRST_MAG25-1943</name>
</gene>
<reference evidence="2" key="1">
    <citation type="submission" date="2020-02" db="EMBL/GenBank/DDBJ databases">
        <authorList>
            <person name="Meier V. D."/>
        </authorList>
    </citation>
    <scope>NUCLEOTIDE SEQUENCE</scope>
    <source>
        <strain evidence="2">AVDCRST_MAG25</strain>
    </source>
</reference>
<evidence type="ECO:0000313" key="2">
    <source>
        <dbReference type="EMBL" id="CAA9469679.1"/>
    </source>
</evidence>
<feature type="region of interest" description="Disordered" evidence="1">
    <location>
        <begin position="1"/>
        <end position="126"/>
    </location>
</feature>